<gene>
    <name evidence="1" type="ORF">C7I84_20365</name>
</gene>
<dbReference type="AlphaFoldDB" id="A0A2P7S228"/>
<comment type="caution">
    <text evidence="1">The sequence shown here is derived from an EMBL/GenBank/DDBJ whole genome shotgun (WGS) entry which is preliminary data.</text>
</comment>
<keyword evidence="2" id="KW-1185">Reference proteome</keyword>
<proteinExistence type="predicted"/>
<dbReference type="Pfam" id="PF20126">
    <property type="entry name" value="TumE"/>
    <property type="match status" value="1"/>
</dbReference>
<dbReference type="RefSeq" id="WP_106774056.1">
    <property type="nucleotide sequence ID" value="NZ_PXYK01000021.1"/>
</dbReference>
<sequence>MAARLIVRERVVYPDGDIVEMVVWMLPEPVPPTTHGFKYRLVYIREGQRVLACDNERGKGDHRHFRGEESAIRFLSIEALLEAFVAEVEQMRGDR</sequence>
<dbReference type="OrthoDB" id="7451512at2"/>
<dbReference type="Proteomes" id="UP000241229">
    <property type="component" value="Unassembled WGS sequence"/>
</dbReference>
<organism evidence="1 2">
    <name type="scientific">Kumtagia ephedrae</name>
    <dbReference type="NCBI Taxonomy" id="2116701"/>
    <lineage>
        <taxon>Bacteria</taxon>
        <taxon>Pseudomonadati</taxon>
        <taxon>Pseudomonadota</taxon>
        <taxon>Alphaproteobacteria</taxon>
        <taxon>Hyphomicrobiales</taxon>
        <taxon>Phyllobacteriaceae</taxon>
        <taxon>Kumtagia</taxon>
    </lineage>
</organism>
<dbReference type="EMBL" id="PXYK01000021">
    <property type="protein sequence ID" value="PSJ56527.1"/>
    <property type="molecule type" value="Genomic_DNA"/>
</dbReference>
<dbReference type="InterPro" id="IPR045397">
    <property type="entry name" value="TumE-like"/>
</dbReference>
<evidence type="ECO:0000313" key="2">
    <source>
        <dbReference type="Proteomes" id="UP000241229"/>
    </source>
</evidence>
<evidence type="ECO:0000313" key="1">
    <source>
        <dbReference type="EMBL" id="PSJ56527.1"/>
    </source>
</evidence>
<protein>
    <submittedName>
        <fullName evidence="1">Uncharacterized protein</fullName>
    </submittedName>
</protein>
<reference evidence="1 2" key="1">
    <citation type="submission" date="2018-03" db="EMBL/GenBank/DDBJ databases">
        <title>The draft genome of Mesorhizobium sp. 6GN-30.</title>
        <authorList>
            <person name="Liu L."/>
            <person name="Li L."/>
            <person name="Wang T."/>
            <person name="Zhang X."/>
            <person name="Liang L."/>
        </authorList>
    </citation>
    <scope>NUCLEOTIDE SEQUENCE [LARGE SCALE GENOMIC DNA]</scope>
    <source>
        <strain evidence="1 2">6GN30</strain>
    </source>
</reference>
<accession>A0A2P7S228</accession>
<name>A0A2P7S228_9HYPH</name>